<dbReference type="GeneID" id="88362660"/>
<proteinExistence type="predicted"/>
<organism evidence="5 6">
    <name type="scientific">Nocardia terpenica</name>
    <dbReference type="NCBI Taxonomy" id="455432"/>
    <lineage>
        <taxon>Bacteria</taxon>
        <taxon>Bacillati</taxon>
        <taxon>Actinomycetota</taxon>
        <taxon>Actinomycetes</taxon>
        <taxon>Mycobacteriales</taxon>
        <taxon>Nocardiaceae</taxon>
        <taxon>Nocardia</taxon>
    </lineage>
</organism>
<dbReference type="InterPro" id="IPR055370">
    <property type="entry name" value="Lsr2_DNA-bd"/>
</dbReference>
<dbReference type="Pfam" id="PF11774">
    <property type="entry name" value="Lsr2"/>
    <property type="match status" value="1"/>
</dbReference>
<evidence type="ECO:0000259" key="3">
    <source>
        <dbReference type="Pfam" id="PF11774"/>
    </source>
</evidence>
<keyword evidence="1" id="KW-0238">DNA-binding</keyword>
<dbReference type="Pfam" id="PF23359">
    <property type="entry name" value="Lsr2_DNA-bd"/>
    <property type="match status" value="1"/>
</dbReference>
<dbReference type="GO" id="GO:0003677">
    <property type="term" value="F:DNA binding"/>
    <property type="evidence" value="ECO:0007669"/>
    <property type="project" value="UniProtKB-KW"/>
</dbReference>
<dbReference type="KEGG" id="ntp:CRH09_36040"/>
<accession>A0A291RU85</accession>
<dbReference type="RefSeq" id="WP_098697739.1">
    <property type="nucleotide sequence ID" value="NZ_CP023778.1"/>
</dbReference>
<reference evidence="5 6" key="1">
    <citation type="submission" date="2017-10" db="EMBL/GenBank/DDBJ databases">
        <title>Comparative genomics between pathogenic Norcardia.</title>
        <authorList>
            <person name="Zeng L."/>
        </authorList>
    </citation>
    <scope>NUCLEOTIDE SEQUENCE [LARGE SCALE GENOMIC DNA]</scope>
    <source>
        <strain evidence="5 6">NC_YFY_NT001</strain>
    </source>
</reference>
<feature type="domain" description="Lsr2 DNA-binding" evidence="4">
    <location>
        <begin position="84"/>
        <end position="118"/>
    </location>
</feature>
<dbReference type="Gene3D" id="3.30.60.230">
    <property type="entry name" value="Lsr2, dimerization domain"/>
    <property type="match status" value="1"/>
</dbReference>
<dbReference type="InterPro" id="IPR024412">
    <property type="entry name" value="Lsr2_dim_dom"/>
</dbReference>
<dbReference type="AlphaFoldDB" id="A0A291RU85"/>
<evidence type="ECO:0000313" key="5">
    <source>
        <dbReference type="EMBL" id="ATL70794.1"/>
    </source>
</evidence>
<name>A0A291RU85_9NOCA</name>
<gene>
    <name evidence="5" type="ORF">CRH09_36040</name>
</gene>
<feature type="region of interest" description="Disordered" evidence="2">
    <location>
        <begin position="61"/>
        <end position="87"/>
    </location>
</feature>
<sequence length="121" mass="13525">MVNRTVVETYDDLTGEKVDSEIVPDPTINFVVDGMEYEIDLGATNRDKFFAGLDPYIKAARKTGRRRGSSRTSKPSHKGAAVPREQLNAMREWAKKHGYKISERGRISQDIQDAFHAAGGK</sequence>
<dbReference type="EMBL" id="CP023778">
    <property type="protein sequence ID" value="ATL70794.1"/>
    <property type="molecule type" value="Genomic_DNA"/>
</dbReference>
<feature type="domain" description="Lsr2 dimerization" evidence="3">
    <location>
        <begin position="1"/>
        <end position="64"/>
    </location>
</feature>
<dbReference type="GO" id="GO:0016746">
    <property type="term" value="F:acyltransferase activity"/>
    <property type="evidence" value="ECO:0007669"/>
    <property type="project" value="InterPro"/>
</dbReference>
<evidence type="ECO:0000256" key="2">
    <source>
        <dbReference type="SAM" id="MobiDB-lite"/>
    </source>
</evidence>
<dbReference type="InterPro" id="IPR042261">
    <property type="entry name" value="Lsr2-like_dimerization"/>
</dbReference>
<dbReference type="InterPro" id="IPR036625">
    <property type="entry name" value="E3-bd_dom_sf"/>
</dbReference>
<dbReference type="Gene3D" id="4.10.320.10">
    <property type="entry name" value="E3-binding domain"/>
    <property type="match status" value="1"/>
</dbReference>
<evidence type="ECO:0000256" key="1">
    <source>
        <dbReference type="ARBA" id="ARBA00023125"/>
    </source>
</evidence>
<dbReference type="Proteomes" id="UP000221961">
    <property type="component" value="Chromosome"/>
</dbReference>
<evidence type="ECO:0008006" key="7">
    <source>
        <dbReference type="Google" id="ProtNLM"/>
    </source>
</evidence>
<protein>
    <recommendedName>
        <fullName evidence="7">Lsr2 family protein</fullName>
    </recommendedName>
</protein>
<feature type="compositionally biased region" description="Basic residues" evidence="2">
    <location>
        <begin position="61"/>
        <end position="77"/>
    </location>
</feature>
<evidence type="ECO:0000259" key="4">
    <source>
        <dbReference type="Pfam" id="PF23359"/>
    </source>
</evidence>
<evidence type="ECO:0000313" key="6">
    <source>
        <dbReference type="Proteomes" id="UP000221961"/>
    </source>
</evidence>